<dbReference type="Proteomes" id="UP000253759">
    <property type="component" value="Unassembled WGS sequence"/>
</dbReference>
<dbReference type="Gene3D" id="3.90.1720.10">
    <property type="entry name" value="endopeptidase domain like (from Nostoc punctiforme)"/>
    <property type="match status" value="1"/>
</dbReference>
<evidence type="ECO:0000256" key="4">
    <source>
        <dbReference type="ARBA" id="ARBA00022807"/>
    </source>
</evidence>
<keyword evidence="7" id="KW-1185">Reference proteome</keyword>
<evidence type="ECO:0000259" key="5">
    <source>
        <dbReference type="PROSITE" id="PS51935"/>
    </source>
</evidence>
<dbReference type="InterPro" id="IPR000064">
    <property type="entry name" value="NLP_P60_dom"/>
</dbReference>
<dbReference type="SUPFAM" id="SSF54001">
    <property type="entry name" value="Cysteine proteinases"/>
    <property type="match status" value="1"/>
</dbReference>
<evidence type="ECO:0000256" key="3">
    <source>
        <dbReference type="ARBA" id="ARBA00022801"/>
    </source>
</evidence>
<feature type="domain" description="NlpC/P60" evidence="5">
    <location>
        <begin position="39"/>
        <end position="183"/>
    </location>
</feature>
<sequence>MNREIVKLSAGLLLAVIVFGAGAIGWRLRDSHHPQDVSDRQAAIALEIALEKLGDPYVWGARGPDSFDSSGIIVYAYQQAVPYTAFRVGDGWWPGYSSNANHRDIYTWNFREMPLDDLRPGDLVYISDGSADVTHGMFFVGWEADGIMEVLDASSRLMRVARQTWPVEGEVRGQKFVAAGRLQINAREEWLRHEPEAP</sequence>
<dbReference type="PROSITE" id="PS51935">
    <property type="entry name" value="NLPC_P60"/>
    <property type="match status" value="1"/>
</dbReference>
<dbReference type="EMBL" id="QQNH01000023">
    <property type="protein sequence ID" value="RDE08115.1"/>
    <property type="molecule type" value="Genomic_DNA"/>
</dbReference>
<comment type="similarity">
    <text evidence="1">Belongs to the peptidase C40 family.</text>
</comment>
<dbReference type="InterPro" id="IPR038765">
    <property type="entry name" value="Papain-like_cys_pep_sf"/>
</dbReference>
<dbReference type="RefSeq" id="WP_114646651.1">
    <property type="nucleotide sequence ID" value="NZ_QQNH01000023.1"/>
</dbReference>
<comment type="caution">
    <text evidence="6">The sequence shown here is derived from an EMBL/GenBank/DDBJ whole genome shotgun (WGS) entry which is preliminary data.</text>
</comment>
<proteinExistence type="inferred from homology"/>
<dbReference type="Pfam" id="PF00877">
    <property type="entry name" value="NLPC_P60"/>
    <property type="match status" value="1"/>
</dbReference>
<dbReference type="AlphaFoldDB" id="A0A369W2L8"/>
<keyword evidence="2" id="KW-0645">Protease</keyword>
<accession>A0A369W2L8</accession>
<keyword evidence="4" id="KW-0788">Thiol protease</keyword>
<evidence type="ECO:0000256" key="2">
    <source>
        <dbReference type="ARBA" id="ARBA00022670"/>
    </source>
</evidence>
<protein>
    <recommendedName>
        <fullName evidence="5">NlpC/P60 domain-containing protein</fullName>
    </recommendedName>
</protein>
<evidence type="ECO:0000313" key="7">
    <source>
        <dbReference type="Proteomes" id="UP000253759"/>
    </source>
</evidence>
<reference evidence="7" key="1">
    <citation type="submission" date="2018-07" db="EMBL/GenBank/DDBJ databases">
        <authorList>
            <person name="Liu B.-T."/>
            <person name="Du Z."/>
        </authorList>
    </citation>
    <scope>NUCLEOTIDE SEQUENCE [LARGE SCALE GENOMIC DNA]</scope>
    <source>
        <strain evidence="7">XYN52</strain>
    </source>
</reference>
<evidence type="ECO:0000256" key="1">
    <source>
        <dbReference type="ARBA" id="ARBA00007074"/>
    </source>
</evidence>
<organism evidence="6 7">
    <name type="scientific">Pelagibacterium lacus</name>
    <dbReference type="NCBI Taxonomy" id="2282655"/>
    <lineage>
        <taxon>Bacteria</taxon>
        <taxon>Pseudomonadati</taxon>
        <taxon>Pseudomonadota</taxon>
        <taxon>Alphaproteobacteria</taxon>
        <taxon>Hyphomicrobiales</taxon>
        <taxon>Devosiaceae</taxon>
        <taxon>Pelagibacterium</taxon>
    </lineage>
</organism>
<gene>
    <name evidence="6" type="ORF">DVH29_13170</name>
</gene>
<keyword evidence="3" id="KW-0378">Hydrolase</keyword>
<dbReference type="OrthoDB" id="7992881at2"/>
<evidence type="ECO:0000313" key="6">
    <source>
        <dbReference type="EMBL" id="RDE08115.1"/>
    </source>
</evidence>
<dbReference type="GO" id="GO:0008234">
    <property type="term" value="F:cysteine-type peptidase activity"/>
    <property type="evidence" value="ECO:0007669"/>
    <property type="project" value="UniProtKB-KW"/>
</dbReference>
<name>A0A369W2L8_9HYPH</name>
<dbReference type="GO" id="GO:0006508">
    <property type="term" value="P:proteolysis"/>
    <property type="evidence" value="ECO:0007669"/>
    <property type="project" value="UniProtKB-KW"/>
</dbReference>